<sequence length="71" mass="7862">MAESPSKAIKQNMAGREKVQQSMPCKWTVPGAGVCGRYHARVRLSVARLSQTINTLHKKAQTNEARPVTQE</sequence>
<dbReference type="AlphaFoldDB" id="A0A9W9ZU98"/>
<evidence type="ECO:0000313" key="3">
    <source>
        <dbReference type="Proteomes" id="UP001163046"/>
    </source>
</evidence>
<comment type="caution">
    <text evidence="2">The sequence shown here is derived from an EMBL/GenBank/DDBJ whole genome shotgun (WGS) entry which is preliminary data.</text>
</comment>
<reference evidence="2" key="1">
    <citation type="submission" date="2023-01" db="EMBL/GenBank/DDBJ databases">
        <title>Genome assembly of the deep-sea coral Lophelia pertusa.</title>
        <authorList>
            <person name="Herrera S."/>
            <person name="Cordes E."/>
        </authorList>
    </citation>
    <scope>NUCLEOTIDE SEQUENCE</scope>
    <source>
        <strain evidence="2">USNM1676648</strain>
        <tissue evidence="2">Polyp</tissue>
    </source>
</reference>
<protein>
    <submittedName>
        <fullName evidence="2">Uncharacterized protein</fullName>
    </submittedName>
</protein>
<evidence type="ECO:0000313" key="2">
    <source>
        <dbReference type="EMBL" id="KAJ7387590.1"/>
    </source>
</evidence>
<accession>A0A9W9ZU98</accession>
<organism evidence="2 3">
    <name type="scientific">Desmophyllum pertusum</name>
    <dbReference type="NCBI Taxonomy" id="174260"/>
    <lineage>
        <taxon>Eukaryota</taxon>
        <taxon>Metazoa</taxon>
        <taxon>Cnidaria</taxon>
        <taxon>Anthozoa</taxon>
        <taxon>Hexacorallia</taxon>
        <taxon>Scleractinia</taxon>
        <taxon>Caryophylliina</taxon>
        <taxon>Caryophylliidae</taxon>
        <taxon>Desmophyllum</taxon>
    </lineage>
</organism>
<dbReference type="EMBL" id="MU825873">
    <property type="protein sequence ID" value="KAJ7387590.1"/>
    <property type="molecule type" value="Genomic_DNA"/>
</dbReference>
<name>A0A9W9ZU98_9CNID</name>
<keyword evidence="3" id="KW-1185">Reference proteome</keyword>
<proteinExistence type="predicted"/>
<dbReference type="Proteomes" id="UP001163046">
    <property type="component" value="Unassembled WGS sequence"/>
</dbReference>
<feature type="region of interest" description="Disordered" evidence="1">
    <location>
        <begin position="1"/>
        <end position="22"/>
    </location>
</feature>
<gene>
    <name evidence="2" type="ORF">OS493_000924</name>
</gene>
<evidence type="ECO:0000256" key="1">
    <source>
        <dbReference type="SAM" id="MobiDB-lite"/>
    </source>
</evidence>